<organism evidence="2">
    <name type="scientific">Sesamum angustifolium</name>
    <dbReference type="NCBI Taxonomy" id="2727405"/>
    <lineage>
        <taxon>Eukaryota</taxon>
        <taxon>Viridiplantae</taxon>
        <taxon>Streptophyta</taxon>
        <taxon>Embryophyta</taxon>
        <taxon>Tracheophyta</taxon>
        <taxon>Spermatophyta</taxon>
        <taxon>Magnoliopsida</taxon>
        <taxon>eudicotyledons</taxon>
        <taxon>Gunneridae</taxon>
        <taxon>Pentapetalae</taxon>
        <taxon>asterids</taxon>
        <taxon>lamiids</taxon>
        <taxon>Lamiales</taxon>
        <taxon>Pedaliaceae</taxon>
        <taxon>Sesamum</taxon>
    </lineage>
</organism>
<dbReference type="PANTHER" id="PTHR32278">
    <property type="entry name" value="F-BOX DOMAIN-CONTAINING PROTEIN"/>
    <property type="match status" value="1"/>
</dbReference>
<protein>
    <submittedName>
        <fullName evidence="2">F-box protein</fullName>
    </submittedName>
</protein>
<proteinExistence type="predicted"/>
<reference evidence="2" key="2">
    <citation type="journal article" date="2024" name="Plant">
        <title>Genomic evolution and insights into agronomic trait innovations of Sesamum species.</title>
        <authorList>
            <person name="Miao H."/>
            <person name="Wang L."/>
            <person name="Qu L."/>
            <person name="Liu H."/>
            <person name="Sun Y."/>
            <person name="Le M."/>
            <person name="Wang Q."/>
            <person name="Wei S."/>
            <person name="Zheng Y."/>
            <person name="Lin W."/>
            <person name="Duan Y."/>
            <person name="Cao H."/>
            <person name="Xiong S."/>
            <person name="Wang X."/>
            <person name="Wei L."/>
            <person name="Li C."/>
            <person name="Ma Q."/>
            <person name="Ju M."/>
            <person name="Zhao R."/>
            <person name="Li G."/>
            <person name="Mu C."/>
            <person name="Tian Q."/>
            <person name="Mei H."/>
            <person name="Zhang T."/>
            <person name="Gao T."/>
            <person name="Zhang H."/>
        </authorList>
    </citation>
    <scope>NUCLEOTIDE SEQUENCE</scope>
    <source>
        <tissue evidence="2">Leaf</tissue>
    </source>
</reference>
<name>A0AAW2LTZ4_9LAMI</name>
<sequence length="89" mass="9859">MEGFGRLPEECISEILSLTTALDASRSSILSKEFRSAASDDVVWERFLPPDYEDIISASVSPVTYDSKKQLYLTLSHSPIFINGGKMVT</sequence>
<dbReference type="SUPFAM" id="SSF81383">
    <property type="entry name" value="F-box domain"/>
    <property type="match status" value="1"/>
</dbReference>
<evidence type="ECO:0000313" key="2">
    <source>
        <dbReference type="EMBL" id="KAL0322654.1"/>
    </source>
</evidence>
<comment type="caution">
    <text evidence="2">The sequence shown here is derived from an EMBL/GenBank/DDBJ whole genome shotgun (WGS) entry which is preliminary data.</text>
</comment>
<gene>
    <name evidence="2" type="ORF">Sangu_1884700</name>
</gene>
<dbReference type="AlphaFoldDB" id="A0AAW2LTZ4"/>
<dbReference type="EMBL" id="JACGWK010000012">
    <property type="protein sequence ID" value="KAL0322654.1"/>
    <property type="molecule type" value="Genomic_DNA"/>
</dbReference>
<feature type="domain" description="F-box" evidence="1">
    <location>
        <begin position="1"/>
        <end position="47"/>
    </location>
</feature>
<dbReference type="Gene3D" id="1.20.1280.50">
    <property type="match status" value="1"/>
</dbReference>
<dbReference type="InterPro" id="IPR001810">
    <property type="entry name" value="F-box_dom"/>
</dbReference>
<accession>A0AAW2LTZ4</accession>
<dbReference type="Pfam" id="PF00646">
    <property type="entry name" value="F-box"/>
    <property type="match status" value="1"/>
</dbReference>
<evidence type="ECO:0000259" key="1">
    <source>
        <dbReference type="PROSITE" id="PS50181"/>
    </source>
</evidence>
<dbReference type="InterPro" id="IPR036047">
    <property type="entry name" value="F-box-like_dom_sf"/>
</dbReference>
<dbReference type="PANTHER" id="PTHR32278:SF116">
    <property type="entry name" value="F-BOX PROTEIN PP2-B10-LIKE"/>
    <property type="match status" value="1"/>
</dbReference>
<dbReference type="PROSITE" id="PS50181">
    <property type="entry name" value="FBOX"/>
    <property type="match status" value="1"/>
</dbReference>
<dbReference type="CDD" id="cd22162">
    <property type="entry name" value="F-box_AtSKIP3-like"/>
    <property type="match status" value="1"/>
</dbReference>
<reference evidence="2" key="1">
    <citation type="submission" date="2020-06" db="EMBL/GenBank/DDBJ databases">
        <authorList>
            <person name="Li T."/>
            <person name="Hu X."/>
            <person name="Zhang T."/>
            <person name="Song X."/>
            <person name="Zhang H."/>
            <person name="Dai N."/>
            <person name="Sheng W."/>
            <person name="Hou X."/>
            <person name="Wei L."/>
        </authorList>
    </citation>
    <scope>NUCLEOTIDE SEQUENCE</scope>
    <source>
        <strain evidence="2">G01</strain>
        <tissue evidence="2">Leaf</tissue>
    </source>
</reference>